<dbReference type="EMBL" id="CP121196">
    <property type="protein sequence ID" value="XBH15979.1"/>
    <property type="molecule type" value="Genomic_DNA"/>
</dbReference>
<evidence type="ECO:0008006" key="3">
    <source>
        <dbReference type="Google" id="ProtNLM"/>
    </source>
</evidence>
<reference evidence="2" key="1">
    <citation type="submission" date="2023-03" db="EMBL/GenBank/DDBJ databases">
        <title>Edaphobacter sp.</title>
        <authorList>
            <person name="Huber K.J."/>
            <person name="Papendorf J."/>
            <person name="Pilke C."/>
            <person name="Bunk B."/>
            <person name="Sproeer C."/>
            <person name="Pester M."/>
        </authorList>
    </citation>
    <scope>NUCLEOTIDE SEQUENCE</scope>
    <source>
        <strain evidence="2">DSM 110680</strain>
    </source>
</reference>
<keyword evidence="1" id="KW-0732">Signal</keyword>
<feature type="signal peptide" evidence="1">
    <location>
        <begin position="1"/>
        <end position="27"/>
    </location>
</feature>
<dbReference type="AlphaFoldDB" id="A0AAU7DDR7"/>
<sequence length="185" mass="20782">MRPVVSLFTVLATLLCLPPLVTPVALAQKEHHDPLTEAQVEKIREAGIDPNERIKLYTEYLNDHVGAVKSLSNRGKSEARAIHLDRELQDVATLIDELGSNLDEYSDRHADIRIALKGLADASQRWLITLKALAGEEPFDLSRKEAIEAGEDLTDQAQRLLREQSDYFALHKDEKGQERAEPKPQ</sequence>
<name>A0AAU7DDR7_9BACT</name>
<proteinExistence type="predicted"/>
<feature type="chain" id="PRO_5043358100" description="DUF4142 domain-containing protein" evidence="1">
    <location>
        <begin position="28"/>
        <end position="185"/>
    </location>
</feature>
<dbReference type="RefSeq" id="WP_348261209.1">
    <property type="nucleotide sequence ID" value="NZ_CP121196.1"/>
</dbReference>
<organism evidence="2">
    <name type="scientific">Telmatobacter sp. DSM 110680</name>
    <dbReference type="NCBI Taxonomy" id="3036704"/>
    <lineage>
        <taxon>Bacteria</taxon>
        <taxon>Pseudomonadati</taxon>
        <taxon>Acidobacteriota</taxon>
        <taxon>Terriglobia</taxon>
        <taxon>Terriglobales</taxon>
        <taxon>Acidobacteriaceae</taxon>
        <taxon>Telmatobacter</taxon>
    </lineage>
</organism>
<evidence type="ECO:0000313" key="2">
    <source>
        <dbReference type="EMBL" id="XBH15979.1"/>
    </source>
</evidence>
<accession>A0AAU7DDR7</accession>
<evidence type="ECO:0000256" key="1">
    <source>
        <dbReference type="SAM" id="SignalP"/>
    </source>
</evidence>
<gene>
    <name evidence="2" type="ORF">P8935_15545</name>
</gene>
<protein>
    <recommendedName>
        <fullName evidence="3">DUF4142 domain-containing protein</fullName>
    </recommendedName>
</protein>